<dbReference type="EMBL" id="RMVG01000010">
    <property type="protein sequence ID" value="RPD99316.1"/>
    <property type="molecule type" value="Genomic_DNA"/>
</dbReference>
<comment type="similarity">
    <text evidence="6">Belongs to the MzrA family.</text>
</comment>
<evidence type="ECO:0000256" key="1">
    <source>
        <dbReference type="ARBA" id="ARBA00022475"/>
    </source>
</evidence>
<accession>A0A3N4P2Y6</accession>
<name>A0A3N4P2Y6_9GAMM</name>
<gene>
    <name evidence="6 8" type="primary">mzrA</name>
    <name evidence="8" type="ORF">BBB56_13490</name>
</gene>
<dbReference type="AlphaFoldDB" id="A0A3N4P2Y6"/>
<comment type="subcellular location">
    <subcellularLocation>
        <location evidence="6">Cell inner membrane</location>
        <topology evidence="6">Single-pass membrane protein</topology>
    </subcellularLocation>
</comment>
<comment type="function">
    <text evidence="6">Modulates the activity of the EnvZ/OmpR two-component regulatory system, probably by directly modulating EnvZ enzymatic activity and increasing stability of phosphorylated OmpR.</text>
</comment>
<dbReference type="GO" id="GO:0019901">
    <property type="term" value="F:protein kinase binding"/>
    <property type="evidence" value="ECO:0007669"/>
    <property type="project" value="UniProtKB-UniRule"/>
</dbReference>
<keyword evidence="9" id="KW-1185">Reference proteome</keyword>
<evidence type="ECO:0000256" key="3">
    <source>
        <dbReference type="ARBA" id="ARBA00022692"/>
    </source>
</evidence>
<evidence type="ECO:0000256" key="5">
    <source>
        <dbReference type="ARBA" id="ARBA00023136"/>
    </source>
</evidence>
<comment type="subunit">
    <text evidence="6">Interacts with EnvZ.</text>
</comment>
<evidence type="ECO:0000259" key="7">
    <source>
        <dbReference type="Pfam" id="PF13721"/>
    </source>
</evidence>
<dbReference type="InterPro" id="IPR027398">
    <property type="entry name" value="SecD-TM"/>
</dbReference>
<dbReference type="NCBIfam" id="NF007915">
    <property type="entry name" value="PRK10629.1"/>
    <property type="match status" value="1"/>
</dbReference>
<dbReference type="Proteomes" id="UP000281332">
    <property type="component" value="Unassembled WGS sequence"/>
</dbReference>
<dbReference type="OrthoDB" id="6414235at2"/>
<keyword evidence="1 6" id="KW-1003">Cell membrane</keyword>
<evidence type="ECO:0000256" key="4">
    <source>
        <dbReference type="ARBA" id="ARBA00022989"/>
    </source>
</evidence>
<comment type="caution">
    <text evidence="8">The sequence shown here is derived from an EMBL/GenBank/DDBJ whole genome shotgun (WGS) entry which is preliminary data.</text>
</comment>
<organism evidence="8 9">
    <name type="scientific">Candidatus Pantoea deserta</name>
    <dbReference type="NCBI Taxonomy" id="1869313"/>
    <lineage>
        <taxon>Bacteria</taxon>
        <taxon>Pseudomonadati</taxon>
        <taxon>Pseudomonadota</taxon>
        <taxon>Gammaproteobacteria</taxon>
        <taxon>Enterobacterales</taxon>
        <taxon>Erwiniaceae</taxon>
        <taxon>Pantoea</taxon>
    </lineage>
</organism>
<keyword evidence="5 6" id="KW-0472">Membrane</keyword>
<protein>
    <recommendedName>
        <fullName evidence="6">Modulator protein MzrA</fullName>
    </recommendedName>
</protein>
<keyword evidence="2 6" id="KW-0997">Cell inner membrane</keyword>
<dbReference type="Gene3D" id="3.30.70.260">
    <property type="match status" value="1"/>
</dbReference>
<dbReference type="InterPro" id="IPR026574">
    <property type="entry name" value="Modulator_MzrA"/>
</dbReference>
<reference evidence="8 9" key="1">
    <citation type="submission" date="2018-11" db="EMBL/GenBank/DDBJ databases">
        <title>Whole genome sequencing of Pantoea sp. RIT388.</title>
        <authorList>
            <person name="Gan H.M."/>
            <person name="Hudson A.O."/>
        </authorList>
    </citation>
    <scope>NUCLEOTIDE SEQUENCE [LARGE SCALE GENOMIC DNA]</scope>
    <source>
        <strain evidence="8 9">RIT388</strain>
    </source>
</reference>
<dbReference type="Pfam" id="PF13721">
    <property type="entry name" value="SecD-TM1"/>
    <property type="match status" value="1"/>
</dbReference>
<evidence type="ECO:0000256" key="6">
    <source>
        <dbReference type="HAMAP-Rule" id="MF_00904"/>
    </source>
</evidence>
<evidence type="ECO:0000313" key="9">
    <source>
        <dbReference type="Proteomes" id="UP000281332"/>
    </source>
</evidence>
<evidence type="ECO:0000256" key="2">
    <source>
        <dbReference type="ARBA" id="ARBA00022519"/>
    </source>
</evidence>
<dbReference type="HAMAP" id="MF_00904">
    <property type="entry name" value="Modulator_MzrA"/>
    <property type="match status" value="1"/>
</dbReference>
<keyword evidence="4 6" id="KW-1133">Transmembrane helix</keyword>
<feature type="domain" description="SecD export protein N-terminal TM" evidence="7">
    <location>
        <begin position="15"/>
        <end position="105"/>
    </location>
</feature>
<proteinExistence type="inferred from homology"/>
<evidence type="ECO:0000313" key="8">
    <source>
        <dbReference type="EMBL" id="RPD99316.1"/>
    </source>
</evidence>
<keyword evidence="3 6" id="KW-0812">Transmembrane</keyword>
<sequence>MMKISSPVPRRMLPWLAIATLLLLAICIMPTLLRHDSVVQIRVSHAGGPLPDGFYLYQQLTAQGVRIKSITPSGDALIIHFENEEQSLAAQKVLRRLLPDGFVVARQPDSASASLATLNIS</sequence>
<dbReference type="GO" id="GO:0005886">
    <property type="term" value="C:plasma membrane"/>
    <property type="evidence" value="ECO:0007669"/>
    <property type="project" value="UniProtKB-SubCell"/>
</dbReference>